<dbReference type="PANTHER" id="PTHR37833">
    <property type="entry name" value="LIPOPROTEIN-RELATED"/>
    <property type="match status" value="1"/>
</dbReference>
<keyword evidence="1" id="KW-1133">Transmembrane helix</keyword>
<evidence type="ECO:0008006" key="4">
    <source>
        <dbReference type="Google" id="ProtNLM"/>
    </source>
</evidence>
<dbReference type="Pfam" id="PF07610">
    <property type="entry name" value="DUF1573"/>
    <property type="match status" value="1"/>
</dbReference>
<evidence type="ECO:0000313" key="2">
    <source>
        <dbReference type="EMBL" id="PJE58536.1"/>
    </source>
</evidence>
<gene>
    <name evidence="2" type="ORF">COU81_00135</name>
</gene>
<accession>A0A2M8KF42</accession>
<dbReference type="PANTHER" id="PTHR37833:SF1">
    <property type="entry name" value="SIGNAL PEPTIDE PROTEIN"/>
    <property type="match status" value="1"/>
</dbReference>
<name>A0A2M8KF42_9BACT</name>
<feature type="transmembrane region" description="Helical" evidence="1">
    <location>
        <begin position="6"/>
        <end position="24"/>
    </location>
</feature>
<proteinExistence type="predicted"/>
<sequence>MNNKTLIIIIILIILGFGVLIWWASLNQENNSSVLGTNNSQSVLTASEKVYDFGTISMKDGKVEKVFKVTNSSAQDITISSIVTSCMCTVAYLETADGERGPFGMPGHGLVPKVNETIGAGETREVKVVYDPNAHGPAGVGNIDRFITLTDKTGAKFNLEIKATVTP</sequence>
<comment type="caution">
    <text evidence="2">The sequence shown here is derived from an EMBL/GenBank/DDBJ whole genome shotgun (WGS) entry which is preliminary data.</text>
</comment>
<dbReference type="InterPro" id="IPR013783">
    <property type="entry name" value="Ig-like_fold"/>
</dbReference>
<reference evidence="3" key="1">
    <citation type="submission" date="2017-09" db="EMBL/GenBank/DDBJ databases">
        <title>Depth-based differentiation of microbial function through sediment-hosted aquifers and enrichment of novel symbionts in the deep terrestrial subsurface.</title>
        <authorList>
            <person name="Probst A.J."/>
            <person name="Ladd B."/>
            <person name="Jarett J.K."/>
            <person name="Geller-Mcgrath D.E."/>
            <person name="Sieber C.M.K."/>
            <person name="Emerson J.B."/>
            <person name="Anantharaman K."/>
            <person name="Thomas B.C."/>
            <person name="Malmstrom R."/>
            <person name="Stieglmeier M."/>
            <person name="Klingl A."/>
            <person name="Woyke T."/>
            <person name="Ryan C.M."/>
            <person name="Banfield J.F."/>
        </authorList>
    </citation>
    <scope>NUCLEOTIDE SEQUENCE [LARGE SCALE GENOMIC DNA]</scope>
</reference>
<evidence type="ECO:0000313" key="3">
    <source>
        <dbReference type="Proteomes" id="UP000231450"/>
    </source>
</evidence>
<dbReference type="EMBL" id="PFDW01000005">
    <property type="protein sequence ID" value="PJE58536.1"/>
    <property type="molecule type" value="Genomic_DNA"/>
</dbReference>
<keyword evidence="1" id="KW-0472">Membrane</keyword>
<evidence type="ECO:0000256" key="1">
    <source>
        <dbReference type="SAM" id="Phobius"/>
    </source>
</evidence>
<dbReference type="Proteomes" id="UP000231450">
    <property type="component" value="Unassembled WGS sequence"/>
</dbReference>
<protein>
    <recommendedName>
        <fullName evidence="4">DUF1573 domain-containing protein</fullName>
    </recommendedName>
</protein>
<organism evidence="2 3">
    <name type="scientific">Candidatus Portnoybacteria bacterium CG10_big_fil_rev_8_21_14_0_10_36_7</name>
    <dbReference type="NCBI Taxonomy" id="1974812"/>
    <lineage>
        <taxon>Bacteria</taxon>
        <taxon>Candidatus Portnoyibacteriota</taxon>
    </lineage>
</organism>
<dbReference type="InterPro" id="IPR011467">
    <property type="entry name" value="DUF1573"/>
</dbReference>
<keyword evidence="1" id="KW-0812">Transmembrane</keyword>
<dbReference type="AlphaFoldDB" id="A0A2M8KF42"/>
<dbReference type="Gene3D" id="2.60.40.10">
    <property type="entry name" value="Immunoglobulins"/>
    <property type="match status" value="1"/>
</dbReference>